<name>A0ABW3F3J1_9PROT</name>
<proteinExistence type="predicted"/>
<accession>A0ABW3F3J1</accession>
<dbReference type="EMBL" id="JBHTKB010000001">
    <property type="protein sequence ID" value="MFD0912805.1"/>
    <property type="molecule type" value="Genomic_DNA"/>
</dbReference>
<comment type="caution">
    <text evidence="1">The sequence shown here is derived from an EMBL/GenBank/DDBJ whole genome shotgun (WGS) entry which is preliminary data.</text>
</comment>
<gene>
    <name evidence="1" type="ORF">ACFQ1Z_04535</name>
</gene>
<reference evidence="2" key="1">
    <citation type="journal article" date="2019" name="Int. J. Syst. Evol. Microbiol.">
        <title>The Global Catalogue of Microorganisms (GCM) 10K type strain sequencing project: providing services to taxonomists for standard genome sequencing and annotation.</title>
        <authorList>
            <consortium name="The Broad Institute Genomics Platform"/>
            <consortium name="The Broad Institute Genome Sequencing Center for Infectious Disease"/>
            <person name="Wu L."/>
            <person name="Ma J."/>
        </authorList>
    </citation>
    <scope>NUCLEOTIDE SEQUENCE [LARGE SCALE GENOMIC DNA]</scope>
    <source>
        <strain evidence="2">CCUG 58412</strain>
    </source>
</reference>
<evidence type="ECO:0000313" key="1">
    <source>
        <dbReference type="EMBL" id="MFD0912805.1"/>
    </source>
</evidence>
<dbReference type="Proteomes" id="UP001597128">
    <property type="component" value="Unassembled WGS sequence"/>
</dbReference>
<protein>
    <submittedName>
        <fullName evidence="1">Uncharacterized protein</fullName>
    </submittedName>
</protein>
<organism evidence="1 2">
    <name type="scientific">Methylophilus luteus</name>
    <dbReference type="NCBI Taxonomy" id="640108"/>
    <lineage>
        <taxon>Bacteria</taxon>
        <taxon>Pseudomonadati</taxon>
        <taxon>Pseudomonadota</taxon>
        <taxon>Betaproteobacteria</taxon>
        <taxon>Nitrosomonadales</taxon>
        <taxon>Methylophilaceae</taxon>
        <taxon>Methylophilus</taxon>
    </lineage>
</organism>
<sequence>MQSTPTSSAIHVGELYGKPAMPGQTSVIYHVVAVHKQGITLQNMDNPLSQFETTEKKLLQSGYVRLSQTPYVNLAQTGKRKNLQATLKRCPYTLDIFADRADCERPQLVQAA</sequence>
<keyword evidence="2" id="KW-1185">Reference proteome</keyword>
<evidence type="ECO:0000313" key="2">
    <source>
        <dbReference type="Proteomes" id="UP001597128"/>
    </source>
</evidence>